<comment type="catalytic activity">
    <reaction evidence="1">
        <text>ATP + protein L-histidine = ADP + protein N-phospho-L-histidine.</text>
        <dbReference type="EC" id="2.7.13.3"/>
    </reaction>
</comment>
<evidence type="ECO:0000256" key="5">
    <source>
        <dbReference type="ARBA" id="ARBA00022741"/>
    </source>
</evidence>
<evidence type="ECO:0000256" key="2">
    <source>
        <dbReference type="ARBA" id="ARBA00012438"/>
    </source>
</evidence>
<dbReference type="PANTHER" id="PTHR43065:SF46">
    <property type="entry name" value="C4-DICARBOXYLATE TRANSPORT SENSOR PROTEIN DCTB"/>
    <property type="match status" value="1"/>
</dbReference>
<dbReference type="RefSeq" id="WP_186454833.1">
    <property type="nucleotide sequence ID" value="NZ_VITV01000006.1"/>
</dbReference>
<evidence type="ECO:0000256" key="3">
    <source>
        <dbReference type="ARBA" id="ARBA00022553"/>
    </source>
</evidence>
<dbReference type="SMART" id="SM00388">
    <property type="entry name" value="HisKA"/>
    <property type="match status" value="1"/>
</dbReference>
<evidence type="ECO:0000256" key="4">
    <source>
        <dbReference type="ARBA" id="ARBA00022679"/>
    </source>
</evidence>
<dbReference type="InterPro" id="IPR003661">
    <property type="entry name" value="HisK_dim/P_dom"/>
</dbReference>
<organism evidence="11 12">
    <name type="scientific">Nitrospirillum amazonense</name>
    <dbReference type="NCBI Taxonomy" id="28077"/>
    <lineage>
        <taxon>Bacteria</taxon>
        <taxon>Pseudomonadati</taxon>
        <taxon>Pseudomonadota</taxon>
        <taxon>Alphaproteobacteria</taxon>
        <taxon>Rhodospirillales</taxon>
        <taxon>Azospirillaceae</taxon>
        <taxon>Nitrospirillum</taxon>
    </lineage>
</organism>
<evidence type="ECO:0000256" key="6">
    <source>
        <dbReference type="ARBA" id="ARBA00022777"/>
    </source>
</evidence>
<dbReference type="Gene3D" id="3.30.450.20">
    <property type="entry name" value="PAS domain"/>
    <property type="match status" value="2"/>
</dbReference>
<dbReference type="CDD" id="cd00130">
    <property type="entry name" value="PAS"/>
    <property type="match status" value="1"/>
</dbReference>
<keyword evidence="7" id="KW-0067">ATP-binding</keyword>
<evidence type="ECO:0000256" key="1">
    <source>
        <dbReference type="ARBA" id="ARBA00000085"/>
    </source>
</evidence>
<dbReference type="Gene3D" id="3.30.565.10">
    <property type="entry name" value="Histidine kinase-like ATPase, C-terminal domain"/>
    <property type="match status" value="1"/>
</dbReference>
<dbReference type="EMBL" id="VITV01000006">
    <property type="protein sequence ID" value="TWB71850.1"/>
    <property type="molecule type" value="Genomic_DNA"/>
</dbReference>
<dbReference type="CDD" id="cd00082">
    <property type="entry name" value="HisKA"/>
    <property type="match status" value="1"/>
</dbReference>
<comment type="caution">
    <text evidence="11">The sequence shown here is derived from an EMBL/GenBank/DDBJ whole genome shotgun (WGS) entry which is preliminary data.</text>
</comment>
<keyword evidence="5" id="KW-0547">Nucleotide-binding</keyword>
<proteinExistence type="predicted"/>
<dbReference type="InterPro" id="IPR005467">
    <property type="entry name" value="His_kinase_dom"/>
</dbReference>
<dbReference type="Proteomes" id="UP000320516">
    <property type="component" value="Unassembled WGS sequence"/>
</dbReference>
<dbReference type="InterPro" id="IPR036890">
    <property type="entry name" value="HATPase_C_sf"/>
</dbReference>
<dbReference type="SMART" id="SM00387">
    <property type="entry name" value="HATPase_c"/>
    <property type="match status" value="1"/>
</dbReference>
<dbReference type="AlphaFoldDB" id="A0A560JU68"/>
<feature type="domain" description="PAS" evidence="10">
    <location>
        <begin position="9"/>
        <end position="54"/>
    </location>
</feature>
<protein>
    <recommendedName>
        <fullName evidence="2">histidine kinase</fullName>
        <ecNumber evidence="2">2.7.13.3</ecNumber>
    </recommendedName>
</protein>
<evidence type="ECO:0000313" key="11">
    <source>
        <dbReference type="EMBL" id="TWB71850.1"/>
    </source>
</evidence>
<dbReference type="SUPFAM" id="SSF47384">
    <property type="entry name" value="Homodimeric domain of signal transducing histidine kinase"/>
    <property type="match status" value="1"/>
</dbReference>
<dbReference type="SUPFAM" id="SSF55785">
    <property type="entry name" value="PYP-like sensor domain (PAS domain)"/>
    <property type="match status" value="2"/>
</dbReference>
<keyword evidence="6" id="KW-0418">Kinase</keyword>
<dbReference type="Pfam" id="PF02518">
    <property type="entry name" value="HATPase_c"/>
    <property type="match status" value="1"/>
</dbReference>
<feature type="domain" description="Histidine kinase" evidence="9">
    <location>
        <begin position="467"/>
        <end position="682"/>
    </location>
</feature>
<evidence type="ECO:0000256" key="7">
    <source>
        <dbReference type="ARBA" id="ARBA00022840"/>
    </source>
</evidence>
<dbReference type="GO" id="GO:0005524">
    <property type="term" value="F:ATP binding"/>
    <property type="evidence" value="ECO:0007669"/>
    <property type="project" value="UniProtKB-KW"/>
</dbReference>
<dbReference type="InterPro" id="IPR035965">
    <property type="entry name" value="PAS-like_dom_sf"/>
</dbReference>
<evidence type="ECO:0000259" key="10">
    <source>
        <dbReference type="PROSITE" id="PS50112"/>
    </source>
</evidence>
<dbReference type="Gene3D" id="1.10.287.130">
    <property type="match status" value="1"/>
</dbReference>
<reference evidence="11 12" key="1">
    <citation type="submission" date="2019-06" db="EMBL/GenBank/DDBJ databases">
        <title>Genomic Encyclopedia of Type Strains, Phase IV (KMG-V): Genome sequencing to study the core and pangenomes of soil and plant-associated prokaryotes.</title>
        <authorList>
            <person name="Whitman W."/>
        </authorList>
    </citation>
    <scope>NUCLEOTIDE SEQUENCE [LARGE SCALE GENOMIC DNA]</scope>
    <source>
        <strain evidence="11 12">BR 12005</strain>
    </source>
</reference>
<dbReference type="PROSITE" id="PS50109">
    <property type="entry name" value="HIS_KIN"/>
    <property type="match status" value="1"/>
</dbReference>
<dbReference type="EC" id="2.7.13.3" evidence="2"/>
<dbReference type="InterPro" id="IPR036097">
    <property type="entry name" value="HisK_dim/P_sf"/>
</dbReference>
<dbReference type="SUPFAM" id="SSF55874">
    <property type="entry name" value="ATPase domain of HSP90 chaperone/DNA topoisomerase II/histidine kinase"/>
    <property type="match status" value="1"/>
</dbReference>
<dbReference type="SMART" id="SM00091">
    <property type="entry name" value="PAS"/>
    <property type="match status" value="1"/>
</dbReference>
<dbReference type="InterPro" id="IPR004358">
    <property type="entry name" value="Sig_transdc_His_kin-like_C"/>
</dbReference>
<dbReference type="NCBIfam" id="TIGR00229">
    <property type="entry name" value="sensory_box"/>
    <property type="match status" value="1"/>
</dbReference>
<keyword evidence="3" id="KW-0597">Phosphoprotein</keyword>
<name>A0A560JU68_9PROT</name>
<accession>A0A560JU68</accession>
<gene>
    <name evidence="11" type="ORF">FBZ87_10694</name>
</gene>
<sequence length="683" mass="74055">MAWPETPPLPQFLTPLLQGLNDAVVIFNSTGQVCAINPAAEGLYGVAGADALGQPVDGILTAQDGTTREAIEGRLAACGSWRGELARRNAQGKALVVEACISRLDEGGTLFMDAARDLTAQHETIAALKLATARNTNLFEAMAVSFWDMDFQAAAAAVRQKAAEGITDMAAYFAANPEYVRWLQGQVRVVATNPRTLDMFRATSQADFADIARYWPDASLVHFTNGLLKGMRREASYISEVRLRRADGTEFDSLFSAAFPSETVPSGRVIVGVMDIDEQKRTLAELSRSENRYRTLFETTGVAFFRFDTSGINQIFATLRSQGVTDLDAHIRHHPDFLDLAKEQILCVDANASAVRLLGAASKADLLRDLRWIVTPDHLQGLRETLVMTFGGHYTYQSQRLIGRVDGSLVPCLWFTVAPPELRAQNTAFVGLIDISEQEAARAAEQAMQVELAHAARIGILGELTASLAHEVAQPLSAISSRGEAVRRWLSRDTVDVPVVQGLMGKIMDSVERAAGIVSRIRDMAIKAPFHVEPVDLAKLARDTVAFLSHELGRGRVAVRIDVADRPCSVEGDRVQLQQLLFNILLNAHQALEQGAIAHPAITVTLRGENDHIVVTIDDNGPGIPVEDLGRVFDSFRTTRSDGMGIGLSVCRSIVLRHGGNLSAGNLPAGGARFTIRLPVVAG</sequence>
<evidence type="ECO:0000313" key="12">
    <source>
        <dbReference type="Proteomes" id="UP000320516"/>
    </source>
</evidence>
<dbReference type="InterPro" id="IPR003594">
    <property type="entry name" value="HATPase_dom"/>
</dbReference>
<dbReference type="PANTHER" id="PTHR43065">
    <property type="entry name" value="SENSOR HISTIDINE KINASE"/>
    <property type="match status" value="1"/>
</dbReference>
<keyword evidence="4" id="KW-0808">Transferase</keyword>
<dbReference type="InterPro" id="IPR000014">
    <property type="entry name" value="PAS"/>
</dbReference>
<evidence type="ECO:0000256" key="8">
    <source>
        <dbReference type="ARBA" id="ARBA00023012"/>
    </source>
</evidence>
<keyword evidence="8" id="KW-0902">Two-component regulatory system</keyword>
<evidence type="ECO:0000259" key="9">
    <source>
        <dbReference type="PROSITE" id="PS50109"/>
    </source>
</evidence>
<dbReference type="PRINTS" id="PR00344">
    <property type="entry name" value="BCTRLSENSOR"/>
</dbReference>
<dbReference type="Pfam" id="PF13426">
    <property type="entry name" value="PAS_9"/>
    <property type="match status" value="1"/>
</dbReference>
<dbReference type="PROSITE" id="PS50112">
    <property type="entry name" value="PAS"/>
    <property type="match status" value="1"/>
</dbReference>
<dbReference type="GO" id="GO:0000155">
    <property type="term" value="F:phosphorelay sensor kinase activity"/>
    <property type="evidence" value="ECO:0007669"/>
    <property type="project" value="InterPro"/>
</dbReference>